<evidence type="ECO:0000256" key="3">
    <source>
        <dbReference type="ARBA" id="ARBA00024909"/>
    </source>
</evidence>
<comment type="caution">
    <text evidence="5">The sequence shown here is derived from an EMBL/GenBank/DDBJ whole genome shotgun (WGS) entry which is preliminary data.</text>
</comment>
<organism evidence="5 6">
    <name type="scientific">Mycoemilia scoparia</name>
    <dbReference type="NCBI Taxonomy" id="417184"/>
    <lineage>
        <taxon>Eukaryota</taxon>
        <taxon>Fungi</taxon>
        <taxon>Fungi incertae sedis</taxon>
        <taxon>Zoopagomycota</taxon>
        <taxon>Kickxellomycotina</taxon>
        <taxon>Kickxellomycetes</taxon>
        <taxon>Kickxellales</taxon>
        <taxon>Kickxellaceae</taxon>
        <taxon>Mycoemilia</taxon>
    </lineage>
</organism>
<dbReference type="PANTHER" id="PTHR20982:SF3">
    <property type="entry name" value="MITOCHONDRIAL RIBOSOME RECYCLING FACTOR PSEUDO 1"/>
    <property type="match status" value="1"/>
</dbReference>
<evidence type="ECO:0000256" key="1">
    <source>
        <dbReference type="ARBA" id="ARBA00005912"/>
    </source>
</evidence>
<name>A0A9W8AA61_9FUNG</name>
<dbReference type="Proteomes" id="UP001150538">
    <property type="component" value="Unassembled WGS sequence"/>
</dbReference>
<sequence>MSSLLIRSSVSSSLLKSCIILTRPTLTVASKYQTQQPLAWKARHGAQMAFVREYGSKKNKSKSKGAPVVNDSKADQDSDVMLLDLEKTSERMDKVLDHFSKEFNSMRAGRANPAILDPIKVYIEDESMRLADLAMVSVKDAHNLLVIPHDNEMIKEIEKSIRDSGLGLNPLINNNAIKVPIPKTTKEARQKLVKEVSVMAETARVQIRKHRQDAMRKLKTDSKEGMSKDDVKRWEKAIQTKTDEKTKKVEDLLKAKVREIEQA</sequence>
<dbReference type="InterPro" id="IPR036191">
    <property type="entry name" value="RRF_sf"/>
</dbReference>
<evidence type="ECO:0000313" key="6">
    <source>
        <dbReference type="Proteomes" id="UP001150538"/>
    </source>
</evidence>
<accession>A0A9W8AA61</accession>
<dbReference type="AlphaFoldDB" id="A0A9W8AA61"/>
<proteinExistence type="inferred from homology"/>
<comment type="function">
    <text evidence="3">Necessary for protein synthesis in mitochondria. Functions as a ribosome recycling factor in mitochondria.</text>
</comment>
<dbReference type="GO" id="GO:0005739">
    <property type="term" value="C:mitochondrion"/>
    <property type="evidence" value="ECO:0007669"/>
    <property type="project" value="TreeGrafter"/>
</dbReference>
<dbReference type="Gene3D" id="3.30.1360.40">
    <property type="match status" value="1"/>
</dbReference>
<comment type="similarity">
    <text evidence="1">Belongs to the RRF family.</text>
</comment>
<dbReference type="GO" id="GO:0006412">
    <property type="term" value="P:translation"/>
    <property type="evidence" value="ECO:0007669"/>
    <property type="project" value="UniProtKB-KW"/>
</dbReference>
<evidence type="ECO:0000313" key="5">
    <source>
        <dbReference type="EMBL" id="KAJ1920642.1"/>
    </source>
</evidence>
<reference evidence="5" key="1">
    <citation type="submission" date="2022-07" db="EMBL/GenBank/DDBJ databases">
        <title>Phylogenomic reconstructions and comparative analyses of Kickxellomycotina fungi.</title>
        <authorList>
            <person name="Reynolds N.K."/>
            <person name="Stajich J.E."/>
            <person name="Barry K."/>
            <person name="Grigoriev I.V."/>
            <person name="Crous P."/>
            <person name="Smith M.E."/>
        </authorList>
    </citation>
    <scope>NUCLEOTIDE SEQUENCE</scope>
    <source>
        <strain evidence="5">NBRC 100468</strain>
    </source>
</reference>
<dbReference type="EMBL" id="JANBPU010000011">
    <property type="protein sequence ID" value="KAJ1920642.1"/>
    <property type="molecule type" value="Genomic_DNA"/>
</dbReference>
<dbReference type="InterPro" id="IPR002661">
    <property type="entry name" value="Ribosome_recyc_fac"/>
</dbReference>
<keyword evidence="6" id="KW-1185">Reference proteome</keyword>
<dbReference type="FunFam" id="3.30.1360.40:FF:000001">
    <property type="entry name" value="Ribosome-recycling factor"/>
    <property type="match status" value="1"/>
</dbReference>
<feature type="domain" description="Ribosome recycling factor" evidence="4">
    <location>
        <begin position="99"/>
        <end position="260"/>
    </location>
</feature>
<dbReference type="InterPro" id="IPR023584">
    <property type="entry name" value="Ribosome_recyc_fac_dom"/>
</dbReference>
<dbReference type="GO" id="GO:0043023">
    <property type="term" value="F:ribosomal large subunit binding"/>
    <property type="evidence" value="ECO:0007669"/>
    <property type="project" value="TreeGrafter"/>
</dbReference>
<protein>
    <recommendedName>
        <fullName evidence="4">Ribosome recycling factor domain-containing protein</fullName>
    </recommendedName>
</protein>
<dbReference type="Pfam" id="PF01765">
    <property type="entry name" value="RRF"/>
    <property type="match status" value="1"/>
</dbReference>
<dbReference type="PANTHER" id="PTHR20982">
    <property type="entry name" value="RIBOSOME RECYCLING FACTOR"/>
    <property type="match status" value="1"/>
</dbReference>
<dbReference type="OrthoDB" id="407355at2759"/>
<dbReference type="Gene3D" id="1.10.132.20">
    <property type="entry name" value="Ribosome-recycling factor"/>
    <property type="match status" value="1"/>
</dbReference>
<evidence type="ECO:0000256" key="2">
    <source>
        <dbReference type="ARBA" id="ARBA00022917"/>
    </source>
</evidence>
<gene>
    <name evidence="5" type="ORF">H4219_001200</name>
</gene>
<keyword evidence="2" id="KW-0648">Protein biosynthesis</keyword>
<dbReference type="SUPFAM" id="SSF55194">
    <property type="entry name" value="Ribosome recycling factor, RRF"/>
    <property type="match status" value="1"/>
</dbReference>
<evidence type="ECO:0000259" key="4">
    <source>
        <dbReference type="Pfam" id="PF01765"/>
    </source>
</evidence>